<dbReference type="EMBL" id="CP026118">
    <property type="protein sequence ID" value="QAS52420.1"/>
    <property type="molecule type" value="Genomic_DNA"/>
</dbReference>
<name>A0A410MCJ4_9BACI</name>
<organism evidence="3 4">
    <name type="scientific">Halobacillus litoralis</name>
    <dbReference type="NCBI Taxonomy" id="45668"/>
    <lineage>
        <taxon>Bacteria</taxon>
        <taxon>Bacillati</taxon>
        <taxon>Bacillota</taxon>
        <taxon>Bacilli</taxon>
        <taxon>Bacillales</taxon>
        <taxon>Bacillaceae</taxon>
        <taxon>Halobacillus</taxon>
    </lineage>
</organism>
<dbReference type="InterPro" id="IPR010982">
    <property type="entry name" value="Lambda_DNA-bd_dom_sf"/>
</dbReference>
<dbReference type="KEGG" id="hli:HLI_09320"/>
<dbReference type="AlphaFoldDB" id="A0A410MCJ4"/>
<gene>
    <name evidence="3" type="ORF">HLI_09320</name>
</gene>
<keyword evidence="1" id="KW-0238">DNA-binding</keyword>
<dbReference type="Gene3D" id="1.10.260.40">
    <property type="entry name" value="lambda repressor-like DNA-binding domains"/>
    <property type="match status" value="1"/>
</dbReference>
<dbReference type="SUPFAM" id="SSF47413">
    <property type="entry name" value="lambda repressor-like DNA-binding domains"/>
    <property type="match status" value="1"/>
</dbReference>
<evidence type="ECO:0000259" key="2">
    <source>
        <dbReference type="PROSITE" id="PS50943"/>
    </source>
</evidence>
<reference evidence="3 4" key="1">
    <citation type="submission" date="2018-01" db="EMBL/GenBank/DDBJ databases">
        <title>The whole genome sequencing and assembly of Halobacillus litoralis ERB031 strain.</title>
        <authorList>
            <person name="Lee S.-J."/>
            <person name="Park M.-K."/>
            <person name="Kim J.-Y."/>
            <person name="Lee Y.-J."/>
            <person name="Yi H."/>
            <person name="Bahn Y.-S."/>
            <person name="Kim J.F."/>
            <person name="Lee D.-W."/>
        </authorList>
    </citation>
    <scope>NUCLEOTIDE SEQUENCE [LARGE SCALE GENOMIC DNA]</scope>
    <source>
        <strain evidence="3 4">ERB 031</strain>
    </source>
</reference>
<evidence type="ECO:0000313" key="3">
    <source>
        <dbReference type="EMBL" id="QAS52420.1"/>
    </source>
</evidence>
<dbReference type="Proteomes" id="UP000287756">
    <property type="component" value="Chromosome"/>
</dbReference>
<sequence length="117" mass="14009">MTNFGDILRKLRKEHKLSQRELGEKVQISESSVSMYERNEREPSFEITNKFADFFDVSSDYLLGRTHSREPEDFSEEEIEGFFGFDLDSLNETEVKELKAQLRKEVEFYLWQKKKNK</sequence>
<evidence type="ECO:0000313" key="4">
    <source>
        <dbReference type="Proteomes" id="UP000287756"/>
    </source>
</evidence>
<dbReference type="SMART" id="SM00530">
    <property type="entry name" value="HTH_XRE"/>
    <property type="match status" value="1"/>
</dbReference>
<dbReference type="GO" id="GO:0003677">
    <property type="term" value="F:DNA binding"/>
    <property type="evidence" value="ECO:0007669"/>
    <property type="project" value="UniProtKB-KW"/>
</dbReference>
<dbReference type="PANTHER" id="PTHR46558">
    <property type="entry name" value="TRACRIPTIONAL REGULATORY PROTEIN-RELATED-RELATED"/>
    <property type="match status" value="1"/>
</dbReference>
<dbReference type="Pfam" id="PF01381">
    <property type="entry name" value="HTH_3"/>
    <property type="match status" value="1"/>
</dbReference>
<protein>
    <submittedName>
        <fullName evidence="3">XRE family transcriptional regulator</fullName>
    </submittedName>
</protein>
<evidence type="ECO:0000256" key="1">
    <source>
        <dbReference type="ARBA" id="ARBA00023125"/>
    </source>
</evidence>
<accession>A0A410MCJ4</accession>
<dbReference type="CDD" id="cd00093">
    <property type="entry name" value="HTH_XRE"/>
    <property type="match status" value="1"/>
</dbReference>
<feature type="domain" description="HTH cro/C1-type" evidence="2">
    <location>
        <begin position="8"/>
        <end position="62"/>
    </location>
</feature>
<proteinExistence type="predicted"/>
<dbReference type="InterPro" id="IPR001387">
    <property type="entry name" value="Cro/C1-type_HTH"/>
</dbReference>
<dbReference type="PANTHER" id="PTHR46558:SF11">
    <property type="entry name" value="HTH-TYPE TRANSCRIPTIONAL REGULATOR XRE"/>
    <property type="match status" value="1"/>
</dbReference>
<dbReference type="RefSeq" id="WP_128524707.1">
    <property type="nucleotide sequence ID" value="NZ_CP026118.1"/>
</dbReference>
<dbReference type="PROSITE" id="PS50943">
    <property type="entry name" value="HTH_CROC1"/>
    <property type="match status" value="1"/>
</dbReference>
<dbReference type="OrthoDB" id="72638at2"/>